<feature type="compositionally biased region" description="Basic and acidic residues" evidence="1">
    <location>
        <begin position="103"/>
        <end position="116"/>
    </location>
</feature>
<feature type="compositionally biased region" description="Basic residues" evidence="1">
    <location>
        <begin position="1"/>
        <end position="11"/>
    </location>
</feature>
<sequence>MDHLFRRRFAKGKPITAAQVEPKEAESFSNADPRASSTMAATKEQEQAGGAETGSIPGTSSPGLARKPRARADRVISGGLCKARRTKPRFLPKSVPLWVAPEQKNDKKETEGELCKARRTTPRFLPKSVPLWVAPEQKNDKKETEGELCKARRTTPRFLPKSVPLSAAPEQKKDKKEGEKGGEEEQKERGEIEG</sequence>
<dbReference type="EMBL" id="CABFNP030000426">
    <property type="protein sequence ID" value="CAI6014258.1"/>
    <property type="molecule type" value="Genomic_DNA"/>
</dbReference>
<evidence type="ECO:0000313" key="2">
    <source>
        <dbReference type="EMBL" id="CAI6014258.1"/>
    </source>
</evidence>
<protein>
    <submittedName>
        <fullName evidence="2">Uncharacterized protein</fullName>
    </submittedName>
</protein>
<proteinExistence type="predicted"/>
<name>A0AA35LNU3_9HYPO</name>
<feature type="compositionally biased region" description="Polar residues" evidence="1">
    <location>
        <begin position="27"/>
        <end position="40"/>
    </location>
</feature>
<dbReference type="AlphaFoldDB" id="A0AA35LNU3"/>
<feature type="compositionally biased region" description="Basic and acidic residues" evidence="1">
    <location>
        <begin position="137"/>
        <end position="150"/>
    </location>
</feature>
<evidence type="ECO:0000313" key="3">
    <source>
        <dbReference type="Proteomes" id="UP001160390"/>
    </source>
</evidence>
<gene>
    <name evidence="2" type="ORF">CCHLO57077_00011365</name>
</gene>
<organism evidence="2 3">
    <name type="scientific">Clonostachys chloroleuca</name>
    <dbReference type="NCBI Taxonomy" id="1926264"/>
    <lineage>
        <taxon>Eukaryota</taxon>
        <taxon>Fungi</taxon>
        <taxon>Dikarya</taxon>
        <taxon>Ascomycota</taxon>
        <taxon>Pezizomycotina</taxon>
        <taxon>Sordariomycetes</taxon>
        <taxon>Hypocreomycetidae</taxon>
        <taxon>Hypocreales</taxon>
        <taxon>Bionectriaceae</taxon>
        <taxon>Clonostachys</taxon>
    </lineage>
</organism>
<reference evidence="2" key="1">
    <citation type="submission" date="2023-01" db="EMBL/GenBank/DDBJ databases">
        <authorList>
            <person name="Piombo E."/>
        </authorList>
    </citation>
    <scope>NUCLEOTIDE SEQUENCE</scope>
</reference>
<evidence type="ECO:0000256" key="1">
    <source>
        <dbReference type="SAM" id="MobiDB-lite"/>
    </source>
</evidence>
<feature type="region of interest" description="Disordered" evidence="1">
    <location>
        <begin position="1"/>
        <end position="80"/>
    </location>
</feature>
<feature type="region of interest" description="Disordered" evidence="1">
    <location>
        <begin position="94"/>
        <end position="194"/>
    </location>
</feature>
<keyword evidence="3" id="KW-1185">Reference proteome</keyword>
<feature type="compositionally biased region" description="Basic and acidic residues" evidence="1">
    <location>
        <begin position="170"/>
        <end position="194"/>
    </location>
</feature>
<dbReference type="Proteomes" id="UP001160390">
    <property type="component" value="Unassembled WGS sequence"/>
</dbReference>
<accession>A0AA35LNU3</accession>
<comment type="caution">
    <text evidence="2">The sequence shown here is derived from an EMBL/GenBank/DDBJ whole genome shotgun (WGS) entry which is preliminary data.</text>
</comment>